<dbReference type="GO" id="GO:0009375">
    <property type="term" value="C:ferredoxin hydrogenase complex"/>
    <property type="evidence" value="ECO:0007669"/>
    <property type="project" value="InterPro"/>
</dbReference>
<evidence type="ECO:0000259" key="1">
    <source>
        <dbReference type="Pfam" id="PF14720"/>
    </source>
</evidence>
<protein>
    <submittedName>
        <fullName evidence="2">HupU protein</fullName>
    </submittedName>
</protein>
<dbReference type="SUPFAM" id="SSF56770">
    <property type="entry name" value="HydA/Nqo6-like"/>
    <property type="match status" value="1"/>
</dbReference>
<comment type="caution">
    <text evidence="2">The sequence shown here is derived from an EMBL/GenBank/DDBJ whole genome shotgun (WGS) entry which is preliminary data.</text>
</comment>
<dbReference type="InterPro" id="IPR027394">
    <property type="entry name" value="Cytochrome-c3_hydrogenase_C"/>
</dbReference>
<dbReference type="EMBL" id="SOJK01000191">
    <property type="protein sequence ID" value="TET44922.1"/>
    <property type="molecule type" value="Genomic_DNA"/>
</dbReference>
<dbReference type="GO" id="GO:0016020">
    <property type="term" value="C:membrane"/>
    <property type="evidence" value="ECO:0007669"/>
    <property type="project" value="TreeGrafter"/>
</dbReference>
<dbReference type="GO" id="GO:0008901">
    <property type="term" value="F:ferredoxin hydrogenase activity"/>
    <property type="evidence" value="ECO:0007669"/>
    <property type="project" value="InterPro"/>
</dbReference>
<dbReference type="GO" id="GO:0009055">
    <property type="term" value="F:electron transfer activity"/>
    <property type="evidence" value="ECO:0007669"/>
    <property type="project" value="TreeGrafter"/>
</dbReference>
<name>A0A523UQW3_UNCAE</name>
<feature type="domain" description="Cytochrome-c3 hydrogenase C-terminal" evidence="1">
    <location>
        <begin position="3"/>
        <end position="62"/>
    </location>
</feature>
<gene>
    <name evidence="2" type="ORF">E3J59_04490</name>
</gene>
<dbReference type="Pfam" id="PF14720">
    <property type="entry name" value="NiFe_hyd_SSU_C"/>
    <property type="match status" value="1"/>
</dbReference>
<evidence type="ECO:0000313" key="3">
    <source>
        <dbReference type="Proteomes" id="UP000320679"/>
    </source>
</evidence>
<dbReference type="Gene3D" id="4.10.480.10">
    <property type="entry name" value="Cytochrome-c3 hydrogenase, C-terminal domain"/>
    <property type="match status" value="1"/>
</dbReference>
<feature type="non-terminal residue" evidence="2">
    <location>
        <position position="1"/>
    </location>
</feature>
<accession>A0A523UQW3</accession>
<dbReference type="GO" id="GO:0009061">
    <property type="term" value="P:anaerobic respiration"/>
    <property type="evidence" value="ECO:0007669"/>
    <property type="project" value="TreeGrafter"/>
</dbReference>
<dbReference type="PANTHER" id="PTHR30013">
    <property type="entry name" value="NIFE / NIFESE HYDROGENASE SMALL SUBUNIT FAMILY MEMBER"/>
    <property type="match status" value="1"/>
</dbReference>
<evidence type="ECO:0000313" key="2">
    <source>
        <dbReference type="EMBL" id="TET44922.1"/>
    </source>
</evidence>
<dbReference type="InterPro" id="IPR037148">
    <property type="entry name" value="NiFe-Hase_small_C_sf"/>
</dbReference>
<organism evidence="2 3">
    <name type="scientific">Aerophobetes bacterium</name>
    <dbReference type="NCBI Taxonomy" id="2030807"/>
    <lineage>
        <taxon>Bacteria</taxon>
        <taxon>Candidatus Aerophobota</taxon>
    </lineage>
</organism>
<dbReference type="AlphaFoldDB" id="A0A523UQW3"/>
<dbReference type="PANTHER" id="PTHR30013:SF5">
    <property type="entry name" value="HYDROGENASE SMALL SUBUNIT"/>
    <property type="match status" value="1"/>
</dbReference>
<proteinExistence type="predicted"/>
<dbReference type="GO" id="GO:0051536">
    <property type="term" value="F:iron-sulfur cluster binding"/>
    <property type="evidence" value="ECO:0007669"/>
    <property type="project" value="InterPro"/>
</dbReference>
<dbReference type="GO" id="GO:0044569">
    <property type="term" value="C:[Ni-Fe] hydrogenase complex"/>
    <property type="evidence" value="ECO:0007669"/>
    <property type="project" value="TreeGrafter"/>
</dbReference>
<sequence length="112" mass="12241">KASAEEYSQQGCLFENLGCKATQCESDCNERLWLGRTGSCTRGGFPCISCTSPKFPDGFVPFFETEKIGDIPTTLPLDVPKAWYVGISGLAKLACPKRLLVNAVSFKRVDVE</sequence>
<reference evidence="2 3" key="1">
    <citation type="submission" date="2019-03" db="EMBL/GenBank/DDBJ databases">
        <title>Metabolic potential of uncultured bacteria and archaea associated with petroleum seepage in deep-sea sediments.</title>
        <authorList>
            <person name="Dong X."/>
            <person name="Hubert C."/>
        </authorList>
    </citation>
    <scope>NUCLEOTIDE SEQUENCE [LARGE SCALE GENOMIC DNA]</scope>
    <source>
        <strain evidence="2">E29_bin78</strain>
    </source>
</reference>
<dbReference type="InterPro" id="IPR001821">
    <property type="entry name" value="NiFe_hydrogenase_ssu"/>
</dbReference>
<dbReference type="Proteomes" id="UP000320679">
    <property type="component" value="Unassembled WGS sequence"/>
</dbReference>